<feature type="compositionally biased region" description="Acidic residues" evidence="1">
    <location>
        <begin position="50"/>
        <end position="61"/>
    </location>
</feature>
<accession>A0A6C0LW63</accession>
<dbReference type="AlphaFoldDB" id="A0A6C0LW63"/>
<dbReference type="EMBL" id="MN740583">
    <property type="protein sequence ID" value="QHU35096.1"/>
    <property type="molecule type" value="Genomic_DNA"/>
</dbReference>
<dbReference type="InterPro" id="IPR055730">
    <property type="entry name" value="P11_C"/>
</dbReference>
<keyword evidence="2" id="KW-0472">Membrane</keyword>
<evidence type="ECO:0000256" key="1">
    <source>
        <dbReference type="SAM" id="MobiDB-lite"/>
    </source>
</evidence>
<feature type="transmembrane region" description="Helical" evidence="2">
    <location>
        <begin position="6"/>
        <end position="23"/>
    </location>
</feature>
<evidence type="ECO:0000259" key="3">
    <source>
        <dbReference type="Pfam" id="PF23983"/>
    </source>
</evidence>
<feature type="region of interest" description="Disordered" evidence="1">
    <location>
        <begin position="50"/>
        <end position="111"/>
    </location>
</feature>
<dbReference type="Pfam" id="PF23983">
    <property type="entry name" value="P11_C"/>
    <property type="match status" value="1"/>
</dbReference>
<feature type="compositionally biased region" description="Polar residues" evidence="1">
    <location>
        <begin position="94"/>
        <end position="110"/>
    </location>
</feature>
<reference evidence="4" key="1">
    <citation type="journal article" date="2020" name="Nature">
        <title>Giant virus diversity and host interactions through global metagenomics.</title>
        <authorList>
            <person name="Schulz F."/>
            <person name="Roux S."/>
            <person name="Paez-Espino D."/>
            <person name="Jungbluth S."/>
            <person name="Walsh D.A."/>
            <person name="Denef V.J."/>
            <person name="McMahon K.D."/>
            <person name="Konstantinidis K.T."/>
            <person name="Eloe-Fadrosh E.A."/>
            <person name="Kyrpides N.C."/>
            <person name="Woyke T."/>
        </authorList>
    </citation>
    <scope>NUCLEOTIDE SEQUENCE</scope>
    <source>
        <strain evidence="4">GVMAG-S-1017745-26</strain>
    </source>
</reference>
<feature type="region of interest" description="Disordered" evidence="1">
    <location>
        <begin position="171"/>
        <end position="206"/>
    </location>
</feature>
<feature type="compositionally biased region" description="Polar residues" evidence="1">
    <location>
        <begin position="180"/>
        <end position="193"/>
    </location>
</feature>
<evidence type="ECO:0000313" key="4">
    <source>
        <dbReference type="EMBL" id="QHU35096.1"/>
    </source>
</evidence>
<keyword evidence="2" id="KW-1133">Transmembrane helix</keyword>
<name>A0A6C0LW63_9ZZZZ</name>
<feature type="domain" description="Minor capsid protein P11 C-terminal conserved region" evidence="3">
    <location>
        <begin position="119"/>
        <end position="201"/>
    </location>
</feature>
<organism evidence="4">
    <name type="scientific">viral metagenome</name>
    <dbReference type="NCBI Taxonomy" id="1070528"/>
    <lineage>
        <taxon>unclassified sequences</taxon>
        <taxon>metagenomes</taxon>
        <taxon>organismal metagenomes</taxon>
    </lineage>
</organism>
<proteinExistence type="predicted"/>
<sequence length="206" mass="22405">MDSKDLVRIGLIVLAGIVLLYLVNTYSKTHTDMETEEGFYDANPQIETQDDDTQEETDEAPAADSNEANNLDGGENFFGGETGEVMPSDGLESKYSSVEASTSMSVNQQPKDCFPKDQLTPAELLPSDANSTWSQVNPAGQGELGDQNFLQAGHHVGVNTVGQTLRNANMQLRSEPPNPQQKVSPWLQSTIEPDTNRKPMEIGGCE</sequence>
<keyword evidence="2" id="KW-0812">Transmembrane</keyword>
<evidence type="ECO:0000256" key="2">
    <source>
        <dbReference type="SAM" id="Phobius"/>
    </source>
</evidence>
<protein>
    <recommendedName>
        <fullName evidence="3">Minor capsid protein P11 C-terminal conserved region domain-containing protein</fullName>
    </recommendedName>
</protein>